<reference evidence="1" key="1">
    <citation type="journal article" date="2020" name="Nature">
        <title>Giant virus diversity and host interactions through global metagenomics.</title>
        <authorList>
            <person name="Schulz F."/>
            <person name="Roux S."/>
            <person name="Paez-Espino D."/>
            <person name="Jungbluth S."/>
            <person name="Walsh D.A."/>
            <person name="Denef V.J."/>
            <person name="McMahon K.D."/>
            <person name="Konstantinidis K.T."/>
            <person name="Eloe-Fadrosh E.A."/>
            <person name="Kyrpides N.C."/>
            <person name="Woyke T."/>
        </authorList>
    </citation>
    <scope>NUCLEOTIDE SEQUENCE</scope>
    <source>
        <strain evidence="1">GVMAG-M-3300014204-73</strain>
    </source>
</reference>
<name>A0A6C0BJW6_9ZZZZ</name>
<sequence length="119" mass="13983">MLYPFHSCDSESDEVCHTGNIDDMDNKFKIETLWELSEAQFTQFANQHFQSYNHEIHFLIEIFRADAHNLIQRNSPFIFHRSDDHVKNITDALTIAHQQFVNLGGPEERIVIGYTFCHD</sequence>
<dbReference type="EMBL" id="MN739184">
    <property type="protein sequence ID" value="QHS92657.1"/>
    <property type="molecule type" value="Genomic_DNA"/>
</dbReference>
<organism evidence="1">
    <name type="scientific">viral metagenome</name>
    <dbReference type="NCBI Taxonomy" id="1070528"/>
    <lineage>
        <taxon>unclassified sequences</taxon>
        <taxon>metagenomes</taxon>
        <taxon>organismal metagenomes</taxon>
    </lineage>
</organism>
<evidence type="ECO:0000313" key="1">
    <source>
        <dbReference type="EMBL" id="QHS92657.1"/>
    </source>
</evidence>
<dbReference type="AlphaFoldDB" id="A0A6C0BJW6"/>
<proteinExistence type="predicted"/>
<protein>
    <submittedName>
        <fullName evidence="1">Uncharacterized protein</fullName>
    </submittedName>
</protein>
<accession>A0A6C0BJW6</accession>